<reference evidence="2" key="1">
    <citation type="submission" date="2020-01" db="EMBL/GenBank/DDBJ databases">
        <authorList>
            <consortium name="DOE Joint Genome Institute"/>
            <person name="Haridas S."/>
            <person name="Albert R."/>
            <person name="Binder M."/>
            <person name="Bloem J."/>
            <person name="Labutti K."/>
            <person name="Salamov A."/>
            <person name="Andreopoulos B."/>
            <person name="Baker S.E."/>
            <person name="Barry K."/>
            <person name="Bills G."/>
            <person name="Bluhm B.H."/>
            <person name="Cannon C."/>
            <person name="Castanera R."/>
            <person name="Culley D.E."/>
            <person name="Daum C."/>
            <person name="Ezra D."/>
            <person name="Gonzalez J.B."/>
            <person name="Henrissat B."/>
            <person name="Kuo A."/>
            <person name="Liang C."/>
            <person name="Lipzen A."/>
            <person name="Lutzoni F."/>
            <person name="Magnuson J."/>
            <person name="Mondo S."/>
            <person name="Nolan M."/>
            <person name="Ohm R."/>
            <person name="Pangilinan J."/>
            <person name="Park H.-J."/>
            <person name="Ramirez L."/>
            <person name="Alfaro M."/>
            <person name="Sun H."/>
            <person name="Tritt A."/>
            <person name="Yoshinaga Y."/>
            <person name="Zwiers L.-H."/>
            <person name="Turgeon B.G."/>
            <person name="Goodwin S.B."/>
            <person name="Spatafora J.W."/>
            <person name="Crous P.W."/>
            <person name="Grigoriev I.V."/>
        </authorList>
    </citation>
    <scope>NUCLEOTIDE SEQUENCE</scope>
    <source>
        <strain evidence="2">CBS 394.84</strain>
    </source>
</reference>
<dbReference type="EMBL" id="ML976618">
    <property type="protein sequence ID" value="KAF1841952.1"/>
    <property type="molecule type" value="Genomic_DNA"/>
</dbReference>
<feature type="compositionally biased region" description="Basic and acidic residues" evidence="1">
    <location>
        <begin position="1"/>
        <end position="18"/>
    </location>
</feature>
<dbReference type="Gene3D" id="3.80.10.10">
    <property type="entry name" value="Ribonuclease Inhibitor"/>
    <property type="match status" value="1"/>
</dbReference>
<dbReference type="GeneID" id="63852963"/>
<keyword evidence="3" id="KW-1185">Reference proteome</keyword>
<comment type="caution">
    <text evidence="2">The sequence shown here is derived from an EMBL/GenBank/DDBJ whole genome shotgun (WGS) entry which is preliminary data.</text>
</comment>
<sequence length="668" mass="74553">MLCRPEQSRPHTADEIKARNSTRPRSATILEAAAQNTRPAQTNRPPLPSWSYNMPHLDWDRLPREVYDCIVAQLEQIHLDHDRACSSCYLKDLYSLSLTSRMWDKAATAQMYSKVVVPTNEEHARLPKLKIEGTGRLKLLRRTLRERLALARCVRELHLSDFQTLYQSASIEREEIVNLVASLIMACPYLERVVGFHVPFAHSFDRLSHALSTRSMLKERVWLLEEKVAESSEEEDEKLGEYYHAACDPTERFLELNVRQPLLSTLVLHQDQGQAYASLNYRAIIGTFRQLPLLRHLSISGLVSFSNLALYALPLNLETLRLENLPGINDKGLQRFASSQLTVSIKKLTLVDLKVRSLVTVSYVLSTDLENLEHFSLVQHQAPGLPSQIPVPGFKSRSLQCLHWEIRSQACPVPAILSPSSPDSTVLPSFPFTNSDPISCLATFLLAGSIKDGAFPSLRRIRIPHDPQGLIQSLCKPLATALLPTDTALLQKPQRISSSNGFSTVLDNSSSLSPKMHGFSTYITPSNARADSAIDSPTSVGTFAQEAFIPMRSRLAAQSRIIAARKNTYMTVRVYDPEGILRLEKDIGGFMGQIGSKITYHLKADKSRSGHGLVGINGPERSEWIIKIEDLVGESEAADVECEDSRRDCGHLVGSRVGDSFVRAEAIF</sequence>
<evidence type="ECO:0000313" key="3">
    <source>
        <dbReference type="Proteomes" id="UP000800039"/>
    </source>
</evidence>
<evidence type="ECO:0008006" key="4">
    <source>
        <dbReference type="Google" id="ProtNLM"/>
    </source>
</evidence>
<organism evidence="2 3">
    <name type="scientific">Cucurbitaria berberidis CBS 394.84</name>
    <dbReference type="NCBI Taxonomy" id="1168544"/>
    <lineage>
        <taxon>Eukaryota</taxon>
        <taxon>Fungi</taxon>
        <taxon>Dikarya</taxon>
        <taxon>Ascomycota</taxon>
        <taxon>Pezizomycotina</taxon>
        <taxon>Dothideomycetes</taxon>
        <taxon>Pleosporomycetidae</taxon>
        <taxon>Pleosporales</taxon>
        <taxon>Pleosporineae</taxon>
        <taxon>Cucurbitariaceae</taxon>
        <taxon>Cucurbitaria</taxon>
    </lineage>
</organism>
<dbReference type="RefSeq" id="XP_040784515.1">
    <property type="nucleotide sequence ID" value="XM_040935712.1"/>
</dbReference>
<protein>
    <recommendedName>
        <fullName evidence="4">F-box domain-containing protein</fullName>
    </recommendedName>
</protein>
<dbReference type="SUPFAM" id="SSF52047">
    <property type="entry name" value="RNI-like"/>
    <property type="match status" value="1"/>
</dbReference>
<feature type="region of interest" description="Disordered" evidence="1">
    <location>
        <begin position="1"/>
        <end position="26"/>
    </location>
</feature>
<dbReference type="InterPro" id="IPR032675">
    <property type="entry name" value="LRR_dom_sf"/>
</dbReference>
<name>A0A9P4GAB8_9PLEO</name>
<accession>A0A9P4GAB8</accession>
<evidence type="ECO:0000256" key="1">
    <source>
        <dbReference type="SAM" id="MobiDB-lite"/>
    </source>
</evidence>
<dbReference type="Proteomes" id="UP000800039">
    <property type="component" value="Unassembled WGS sequence"/>
</dbReference>
<dbReference type="AlphaFoldDB" id="A0A9P4GAB8"/>
<gene>
    <name evidence="2" type="ORF">K460DRAFT_388761</name>
</gene>
<evidence type="ECO:0000313" key="2">
    <source>
        <dbReference type="EMBL" id="KAF1841952.1"/>
    </source>
</evidence>
<proteinExistence type="predicted"/>
<dbReference type="OrthoDB" id="3210378at2759"/>